<feature type="compositionally biased region" description="Basic residues" evidence="1">
    <location>
        <begin position="114"/>
        <end position="149"/>
    </location>
</feature>
<organism evidence="2 3">
    <name type="scientific">Bradyrhizobium vignae</name>
    <dbReference type="NCBI Taxonomy" id="1549949"/>
    <lineage>
        <taxon>Bacteria</taxon>
        <taxon>Pseudomonadati</taxon>
        <taxon>Pseudomonadota</taxon>
        <taxon>Alphaproteobacteria</taxon>
        <taxon>Hyphomicrobiales</taxon>
        <taxon>Nitrobacteraceae</taxon>
        <taxon>Bradyrhizobium</taxon>
    </lineage>
</organism>
<dbReference type="KEGG" id="bvz:BRAD3257_1686"/>
<protein>
    <submittedName>
        <fullName evidence="2">Uncharacterized protein</fullName>
    </submittedName>
</protein>
<gene>
    <name evidence="2" type="ORF">BRAD3257_1686</name>
</gene>
<evidence type="ECO:0000256" key="1">
    <source>
        <dbReference type="SAM" id="MobiDB-lite"/>
    </source>
</evidence>
<dbReference type="Proteomes" id="UP000246085">
    <property type="component" value="Chromosome BRAD3257"/>
</dbReference>
<proteinExistence type="predicted"/>
<feature type="compositionally biased region" description="Basic residues" evidence="1">
    <location>
        <begin position="159"/>
        <end position="170"/>
    </location>
</feature>
<evidence type="ECO:0000313" key="2">
    <source>
        <dbReference type="EMBL" id="SPP92806.1"/>
    </source>
</evidence>
<name>A0A2U3PUK5_9BRAD</name>
<dbReference type="AlphaFoldDB" id="A0A2U3PUK5"/>
<sequence length="170" mass="18512">MWLSKEAIRANLVADMTTRFPARHGNFPDKLKISALGFPSPESLREWGKALNRAPWFTGWFAPSEFLACVTVGPVPNSNQPNIVDLMFNTQTRPHETSSTFAAMARLSDAASGRTRKRAAAKKASRAAKGRSNKAAKGTKRTRKAKGTKKTSAASGARRAGKKAKSRRGR</sequence>
<accession>A0A2U3PUK5</accession>
<evidence type="ECO:0000313" key="3">
    <source>
        <dbReference type="Proteomes" id="UP000246085"/>
    </source>
</evidence>
<reference evidence="2 3" key="1">
    <citation type="submission" date="2018-03" db="EMBL/GenBank/DDBJ databases">
        <authorList>
            <person name="Gully D."/>
        </authorList>
    </citation>
    <scope>NUCLEOTIDE SEQUENCE [LARGE SCALE GENOMIC DNA]</scope>
    <source>
        <strain evidence="2">ORS3257</strain>
    </source>
</reference>
<feature type="region of interest" description="Disordered" evidence="1">
    <location>
        <begin position="108"/>
        <end position="170"/>
    </location>
</feature>
<dbReference type="EMBL" id="LS398110">
    <property type="protein sequence ID" value="SPP92806.1"/>
    <property type="molecule type" value="Genomic_DNA"/>
</dbReference>